<dbReference type="Proteomes" id="UP000243498">
    <property type="component" value="Unassembled WGS sequence"/>
</dbReference>
<evidence type="ECO:0000256" key="4">
    <source>
        <dbReference type="ARBA" id="ARBA00022679"/>
    </source>
</evidence>
<feature type="compositionally biased region" description="Low complexity" evidence="12">
    <location>
        <begin position="39"/>
        <end position="54"/>
    </location>
</feature>
<name>A0A162M2A8_METRR</name>
<reference evidence="15 17" key="1">
    <citation type="journal article" date="2016" name="Genome Biol. Evol.">
        <title>Divergent and convergent evolution of fungal pathogenicity.</title>
        <authorList>
            <person name="Shang Y."/>
            <person name="Xiao G."/>
            <person name="Zheng P."/>
            <person name="Cen K."/>
            <person name="Zhan S."/>
            <person name="Wang C."/>
        </authorList>
    </citation>
    <scope>NUCLEOTIDE SEQUENCE [LARGE SCALE GENOMIC DNA]</scope>
    <source>
        <strain evidence="15 17">RCEF 4871</strain>
    </source>
</reference>
<accession>A0A162M2A8</accession>
<comment type="catalytic activity">
    <reaction evidence="9">
        <text>L-threonyl-[protein] + ATP = O-phospho-L-threonyl-[protein] + ADP + H(+)</text>
        <dbReference type="Rhea" id="RHEA:46608"/>
        <dbReference type="Rhea" id="RHEA-COMP:11060"/>
        <dbReference type="Rhea" id="RHEA-COMP:11605"/>
        <dbReference type="ChEBI" id="CHEBI:15378"/>
        <dbReference type="ChEBI" id="CHEBI:30013"/>
        <dbReference type="ChEBI" id="CHEBI:30616"/>
        <dbReference type="ChEBI" id="CHEBI:61977"/>
        <dbReference type="ChEBI" id="CHEBI:456216"/>
        <dbReference type="EC" id="2.7.11.1"/>
    </reaction>
</comment>
<dbReference type="InterPro" id="IPR000961">
    <property type="entry name" value="AGC-kinase_C"/>
</dbReference>
<gene>
    <name evidence="16" type="primary">CBK1_2</name>
    <name evidence="16" type="ORF">ED733_006256</name>
    <name evidence="15" type="ORF">NOR_01363</name>
</gene>
<dbReference type="InterPro" id="IPR000719">
    <property type="entry name" value="Prot_kinase_dom"/>
</dbReference>
<dbReference type="InterPro" id="IPR008271">
    <property type="entry name" value="Ser/Thr_kinase_AS"/>
</dbReference>
<comment type="catalytic activity">
    <reaction evidence="10">
        <text>L-seryl-[protein] + ATP = O-phospho-L-seryl-[protein] + ADP + H(+)</text>
        <dbReference type="Rhea" id="RHEA:17989"/>
        <dbReference type="Rhea" id="RHEA-COMP:9863"/>
        <dbReference type="Rhea" id="RHEA-COMP:11604"/>
        <dbReference type="ChEBI" id="CHEBI:15378"/>
        <dbReference type="ChEBI" id="CHEBI:29999"/>
        <dbReference type="ChEBI" id="CHEBI:30616"/>
        <dbReference type="ChEBI" id="CHEBI:83421"/>
        <dbReference type="ChEBI" id="CHEBI:456216"/>
        <dbReference type="EC" id="2.7.11.1"/>
    </reaction>
</comment>
<feature type="compositionally biased region" description="Polar residues" evidence="12">
    <location>
        <begin position="132"/>
        <end position="142"/>
    </location>
</feature>
<dbReference type="InterPro" id="IPR011009">
    <property type="entry name" value="Kinase-like_dom_sf"/>
</dbReference>
<comment type="caution">
    <text evidence="15">The sequence shown here is derived from an EMBL/GenBank/DDBJ whole genome shotgun (WGS) entry which is preliminary data.</text>
</comment>
<reference evidence="18" key="2">
    <citation type="submission" date="2018-12" db="EMBL/GenBank/DDBJ databases">
        <title>The complete genome of Metarhizium rileyi, a key fungal pathogen of Lepidoptera.</title>
        <authorList>
            <person name="Binneck E."/>
            <person name="Lastra C.C.L."/>
            <person name="Sosa-Gomez D.R."/>
        </authorList>
    </citation>
    <scope>NUCLEOTIDE SEQUENCE [LARGE SCALE GENOMIC DNA]</scope>
    <source>
        <strain evidence="18">Cep018-CH2</strain>
    </source>
</reference>
<evidence type="ECO:0000256" key="11">
    <source>
        <dbReference type="PROSITE-ProRule" id="PRU10141"/>
    </source>
</evidence>
<dbReference type="SMART" id="SM00133">
    <property type="entry name" value="S_TK_X"/>
    <property type="match status" value="1"/>
</dbReference>
<dbReference type="GO" id="GO:0004674">
    <property type="term" value="F:protein serine/threonine kinase activity"/>
    <property type="evidence" value="ECO:0007669"/>
    <property type="project" value="UniProtKB-KW"/>
</dbReference>
<evidence type="ECO:0000313" key="18">
    <source>
        <dbReference type="Proteomes" id="UP000317257"/>
    </source>
</evidence>
<dbReference type="SUPFAM" id="SSF56112">
    <property type="entry name" value="Protein kinase-like (PK-like)"/>
    <property type="match status" value="1"/>
</dbReference>
<dbReference type="Gene3D" id="3.30.200.20">
    <property type="entry name" value="Phosphorylase Kinase, domain 1"/>
    <property type="match status" value="2"/>
</dbReference>
<dbReference type="PROSITE" id="PS00108">
    <property type="entry name" value="PROTEIN_KINASE_ST"/>
    <property type="match status" value="1"/>
</dbReference>
<evidence type="ECO:0000313" key="16">
    <source>
        <dbReference type="EMBL" id="TWU78002.1"/>
    </source>
</evidence>
<feature type="domain" description="AGC-kinase C-terminal" evidence="14">
    <location>
        <begin position="561"/>
        <end position="636"/>
    </location>
</feature>
<dbReference type="OMA" id="HDNAYYQ"/>
<protein>
    <recommendedName>
        <fullName evidence="1">non-specific serine/threonine protein kinase</fullName>
        <ecNumber evidence="1">2.7.11.1</ecNumber>
    </recommendedName>
</protein>
<dbReference type="PANTHER" id="PTHR22988">
    <property type="entry name" value="MYOTONIC DYSTROPHY S/T KINASE-RELATED"/>
    <property type="match status" value="1"/>
</dbReference>
<comment type="similarity">
    <text evidence="8">Belongs to the protein kinase superfamily. STE Ser/Thr protein kinase family. COT1 subfamily.</text>
</comment>
<evidence type="ECO:0000256" key="1">
    <source>
        <dbReference type="ARBA" id="ARBA00012513"/>
    </source>
</evidence>
<reference evidence="16" key="3">
    <citation type="journal article" date="2019" name="Microbiol. Resour. Announc.">
        <title>Genome Sequence of Metarhizium rileyi, a Microbial Control Agent for Lepidoptera.</title>
        <authorList>
            <person name="Binneck E."/>
            <person name="Lastra C.C.L."/>
            <person name="Sosa-Gomez D.R."/>
        </authorList>
    </citation>
    <scope>NUCLEOTIDE SEQUENCE</scope>
    <source>
        <strain evidence="16">Cep018-CH2</strain>
    </source>
</reference>
<keyword evidence="3" id="KW-0597">Phosphoprotein</keyword>
<dbReference type="SMART" id="SM00220">
    <property type="entry name" value="S_TKc"/>
    <property type="match status" value="1"/>
</dbReference>
<dbReference type="Gene3D" id="1.10.510.10">
    <property type="entry name" value="Transferase(Phosphotransferase) domain 1"/>
    <property type="match status" value="2"/>
</dbReference>
<feature type="binding site" evidence="11">
    <location>
        <position position="286"/>
    </location>
    <ligand>
        <name>ATP</name>
        <dbReference type="ChEBI" id="CHEBI:30616"/>
    </ligand>
</feature>
<evidence type="ECO:0000313" key="17">
    <source>
        <dbReference type="Proteomes" id="UP000243498"/>
    </source>
</evidence>
<keyword evidence="17" id="KW-1185">Reference proteome</keyword>
<dbReference type="Proteomes" id="UP000317257">
    <property type="component" value="Unassembled WGS sequence"/>
</dbReference>
<keyword evidence="6 15" id="KW-0418">Kinase</keyword>
<evidence type="ECO:0000256" key="10">
    <source>
        <dbReference type="ARBA" id="ARBA00048679"/>
    </source>
</evidence>
<feature type="region of interest" description="Disordered" evidence="12">
    <location>
        <begin position="121"/>
        <end position="164"/>
    </location>
</feature>
<evidence type="ECO:0000256" key="2">
    <source>
        <dbReference type="ARBA" id="ARBA00022527"/>
    </source>
</evidence>
<dbReference type="FunFam" id="1.10.510.10:FF:000229">
    <property type="entry name" value="Serine/threonine-protein kinase cot-1"/>
    <property type="match status" value="1"/>
</dbReference>
<dbReference type="InterPro" id="IPR050839">
    <property type="entry name" value="Rho-assoc_Ser/Thr_Kinase"/>
</dbReference>
<evidence type="ECO:0000256" key="3">
    <source>
        <dbReference type="ARBA" id="ARBA00022553"/>
    </source>
</evidence>
<dbReference type="InterPro" id="IPR017441">
    <property type="entry name" value="Protein_kinase_ATP_BS"/>
</dbReference>
<dbReference type="FunFam" id="1.10.510.10:FF:000086">
    <property type="entry name" value="Non-specific serine/threonine protein kinase"/>
    <property type="match status" value="1"/>
</dbReference>
<dbReference type="EMBL" id="AZHC01000003">
    <property type="protein sequence ID" value="OAA49440.1"/>
    <property type="molecule type" value="Genomic_DNA"/>
</dbReference>
<evidence type="ECO:0000256" key="12">
    <source>
        <dbReference type="SAM" id="MobiDB-lite"/>
    </source>
</evidence>
<dbReference type="FunFam" id="3.30.200.20:FF:000192">
    <property type="entry name" value="Serine/threonine-protein kinase cot-1"/>
    <property type="match status" value="1"/>
</dbReference>
<evidence type="ECO:0000313" key="15">
    <source>
        <dbReference type="EMBL" id="OAA49440.1"/>
    </source>
</evidence>
<dbReference type="PROSITE" id="PS50011">
    <property type="entry name" value="PROTEIN_KINASE_DOM"/>
    <property type="match status" value="1"/>
</dbReference>
<dbReference type="AlphaFoldDB" id="A0A162M2A8"/>
<dbReference type="STRING" id="1081105.A0A162M2A8"/>
<organism evidence="15 17">
    <name type="scientific">Metarhizium rileyi (strain RCEF 4871)</name>
    <name type="common">Nomuraea rileyi</name>
    <dbReference type="NCBI Taxonomy" id="1649241"/>
    <lineage>
        <taxon>Eukaryota</taxon>
        <taxon>Fungi</taxon>
        <taxon>Dikarya</taxon>
        <taxon>Ascomycota</taxon>
        <taxon>Pezizomycotina</taxon>
        <taxon>Sordariomycetes</taxon>
        <taxon>Hypocreomycetidae</taxon>
        <taxon>Hypocreales</taxon>
        <taxon>Clavicipitaceae</taxon>
        <taxon>Metarhizium</taxon>
    </lineage>
</organism>
<keyword evidence="4" id="KW-0808">Transferase</keyword>
<dbReference type="PROSITE" id="PS00107">
    <property type="entry name" value="PROTEIN_KINASE_ATP"/>
    <property type="match status" value="1"/>
</dbReference>
<dbReference type="EMBL" id="SBHS01000002">
    <property type="protein sequence ID" value="TWU78002.1"/>
    <property type="molecule type" value="Genomic_DNA"/>
</dbReference>
<evidence type="ECO:0000259" key="14">
    <source>
        <dbReference type="PROSITE" id="PS51285"/>
    </source>
</evidence>
<sequence>MDPNGNRLHLNFGNNDRLPVNDRAYPTTPSTFPQPVFPPSSAQQPQGGLQPPQQHAYAGGYAPQGYFAQPGVAYSAAYPAQAVNNEYAHAQNGYYQARSNTPGTNDPNTGLAHQFSHQNLGGAARVAPRGPSPSQRPRTAGSQPGGYVNYSHANAPPLPSQTIPVGAEFQTAPERNPDRYGTNANSNQKKCSQLAADFFKDSVKRARERNQRQSELEQKLQDPSQSATRKEQLWSTAGRKEGQYLRFLRTKDKPENYNTVKIIGKGAFGEVKLVQKKGDGKVYAMKSLIKTEMFKKDQLAHVRSERDILAESDSPWVVKLYTTFQDAYFLYMLMEFLPGGDLMTMLIKYEIFSEDITRFYIAEIVLAIEAVHKLGFIHRDIKPDNILLDRGGHVKLTDFGLSTGFHRLHDNNYYQQLLQGRSNRPRDRNSVAIDQINLTVSNRSQINDWRRSRRLMAYSTVGTPDYIAPEIFTGRGYSYDCDWWSLGTIMFECLVGWPPFCAEDSHDTYRKIVNWRQTLYFPDDITLGLEAESLIRSMVCNTENRLGSGGAHEIKNHAFFRGVEFDSLRRIRAPFEPRLTSNIDTTYFPTDEIDQTDNATVLKAQALQHGGQIEESPEMSLPFIGYTFKRFDNNFR</sequence>
<dbReference type="GO" id="GO:0005524">
    <property type="term" value="F:ATP binding"/>
    <property type="evidence" value="ECO:0007669"/>
    <property type="project" value="UniProtKB-UniRule"/>
</dbReference>
<feature type="domain" description="Protein kinase" evidence="13">
    <location>
        <begin position="257"/>
        <end position="560"/>
    </location>
</feature>
<feature type="region of interest" description="Disordered" evidence="12">
    <location>
        <begin position="1"/>
        <end position="60"/>
    </location>
</feature>
<feature type="compositionally biased region" description="Basic and acidic residues" evidence="12">
    <location>
        <begin position="206"/>
        <end position="220"/>
    </location>
</feature>
<proteinExistence type="inferred from homology"/>
<evidence type="ECO:0000256" key="6">
    <source>
        <dbReference type="ARBA" id="ARBA00022777"/>
    </source>
</evidence>
<dbReference type="EC" id="2.7.11.1" evidence="1"/>
<dbReference type="PROSITE" id="PS51285">
    <property type="entry name" value="AGC_KINASE_CTER"/>
    <property type="match status" value="1"/>
</dbReference>
<evidence type="ECO:0000256" key="9">
    <source>
        <dbReference type="ARBA" id="ARBA00047899"/>
    </source>
</evidence>
<evidence type="ECO:0000256" key="5">
    <source>
        <dbReference type="ARBA" id="ARBA00022741"/>
    </source>
</evidence>
<evidence type="ECO:0000256" key="7">
    <source>
        <dbReference type="ARBA" id="ARBA00022840"/>
    </source>
</evidence>
<dbReference type="Pfam" id="PF00069">
    <property type="entry name" value="Pkinase"/>
    <property type="match status" value="2"/>
</dbReference>
<evidence type="ECO:0000256" key="8">
    <source>
        <dbReference type="ARBA" id="ARBA00038271"/>
    </source>
</evidence>
<keyword evidence="2" id="KW-0723">Serine/threonine-protein kinase</keyword>
<dbReference type="GO" id="GO:0071944">
    <property type="term" value="C:cell periphery"/>
    <property type="evidence" value="ECO:0007669"/>
    <property type="project" value="UniProtKB-ARBA"/>
</dbReference>
<evidence type="ECO:0000259" key="13">
    <source>
        <dbReference type="PROSITE" id="PS50011"/>
    </source>
</evidence>
<keyword evidence="7 11" id="KW-0067">ATP-binding</keyword>
<keyword evidence="5 11" id="KW-0547">Nucleotide-binding</keyword>
<accession>A0A5C6GJP1</accession>
<dbReference type="OrthoDB" id="3638488at2759"/>
<feature type="region of interest" description="Disordered" evidence="12">
    <location>
        <begin position="206"/>
        <end position="234"/>
    </location>
</feature>